<evidence type="ECO:0000313" key="3">
    <source>
        <dbReference type="Proteomes" id="UP000437748"/>
    </source>
</evidence>
<proteinExistence type="predicted"/>
<organism evidence="2 3">
    <name type="scientific">Silvanigrella paludirubra</name>
    <dbReference type="NCBI Taxonomy" id="2499159"/>
    <lineage>
        <taxon>Bacteria</taxon>
        <taxon>Pseudomonadati</taxon>
        <taxon>Bdellovibrionota</taxon>
        <taxon>Oligoflexia</taxon>
        <taxon>Silvanigrellales</taxon>
        <taxon>Silvanigrellaceae</taxon>
        <taxon>Silvanigrella</taxon>
    </lineage>
</organism>
<keyword evidence="3" id="KW-1185">Reference proteome</keyword>
<evidence type="ECO:0000256" key="1">
    <source>
        <dbReference type="SAM" id="MobiDB-lite"/>
    </source>
</evidence>
<dbReference type="OrthoDB" id="1258529at2"/>
<protein>
    <submittedName>
        <fullName evidence="2">Uncharacterized protein</fullName>
    </submittedName>
</protein>
<dbReference type="RefSeq" id="WP_153421911.1">
    <property type="nucleotide sequence ID" value="NZ_WFLM01000009.1"/>
</dbReference>
<sequence length="321" mass="36620">MSSGSFIRLSYPLSAKLGISKSLVLQKIIDWVSMNKSNPNMKKGNAIWVKRSAQELSQDLDGNLSARSIERHLSELVNDGWVIKENFNINNFDRTCWYTPNGRMINQATKEWNSEQTDIRSESETDNLSKSCTQNEYSDIRNDINSPNTIITDKEYKKIIEEEQINIEKNISDLKKTKIRVVKTNEKKLDDRTSQMLKSGIDAFVKSYEHRYKAKFLDFATLSRSIQSIIKKMGATFSEQNLIDCVNCYLRSQNSWHVTKGHSPIYLAGDIQNIFAAAQNNRNVATSLQAKKGDVSQTIDSNIMNALNSLKKEMNSEILDI</sequence>
<comment type="caution">
    <text evidence="2">The sequence shown here is derived from an EMBL/GenBank/DDBJ whole genome shotgun (WGS) entry which is preliminary data.</text>
</comment>
<dbReference type="AlphaFoldDB" id="A0A6N6VNE3"/>
<name>A0A6N6VNE3_9BACT</name>
<feature type="region of interest" description="Disordered" evidence="1">
    <location>
        <begin position="114"/>
        <end position="134"/>
    </location>
</feature>
<gene>
    <name evidence="2" type="ORF">GCL60_16785</name>
</gene>
<reference evidence="2 3" key="1">
    <citation type="submission" date="2019-10" db="EMBL/GenBank/DDBJ databases">
        <title>New species of Slilvanegrellaceae.</title>
        <authorList>
            <person name="Pitt A."/>
            <person name="Hahn M.W."/>
        </authorList>
    </citation>
    <scope>NUCLEOTIDE SEQUENCE [LARGE SCALE GENOMIC DNA]</scope>
    <source>
        <strain evidence="2 3">SP-Ram-0.45-NSY-1</strain>
    </source>
</reference>
<dbReference type="Proteomes" id="UP000437748">
    <property type="component" value="Unassembled WGS sequence"/>
</dbReference>
<accession>A0A6N6VNE3</accession>
<dbReference type="EMBL" id="WFLM01000009">
    <property type="protein sequence ID" value="KAB8035886.1"/>
    <property type="molecule type" value="Genomic_DNA"/>
</dbReference>
<evidence type="ECO:0000313" key="2">
    <source>
        <dbReference type="EMBL" id="KAB8035886.1"/>
    </source>
</evidence>